<sequence length="44" mass="5207">MNAILYEDMLVYKGDIDIRFSADVWEFNQDSIPFKNPVNLHFSL</sequence>
<reference evidence="2" key="1">
    <citation type="submission" date="2017-04" db="EMBL/GenBank/DDBJ databases">
        <title>Genome evolution of the luminous symbionts of deep sea anglerfish.</title>
        <authorList>
            <person name="Hendry T.A."/>
        </authorList>
    </citation>
    <scope>NUCLEOTIDE SEQUENCE [LARGE SCALE GENOMIC DNA]</scope>
</reference>
<dbReference type="AlphaFoldDB" id="A0A2A5SZF9"/>
<evidence type="ECO:0000313" key="1">
    <source>
        <dbReference type="EMBL" id="PCS21309.1"/>
    </source>
</evidence>
<gene>
    <name evidence="1" type="ORF">BTN49_3199</name>
</gene>
<protein>
    <submittedName>
        <fullName evidence="1">Uncharacterized protein</fullName>
    </submittedName>
</protein>
<comment type="caution">
    <text evidence="1">The sequence shown here is derived from an EMBL/GenBank/DDBJ whole genome shotgun (WGS) entry which is preliminary data.</text>
</comment>
<keyword evidence="2" id="KW-1185">Reference proteome</keyword>
<accession>A0A2A5SZF9</accession>
<dbReference type="Proteomes" id="UP000219020">
    <property type="component" value="Unassembled WGS sequence"/>
</dbReference>
<organism evidence="1 2">
    <name type="scientific">Candidatus Enterovibrio escicola</name>
    <dbReference type="NCBI Taxonomy" id="1927127"/>
    <lineage>
        <taxon>Bacteria</taxon>
        <taxon>Pseudomonadati</taxon>
        <taxon>Pseudomonadota</taxon>
        <taxon>Gammaproteobacteria</taxon>
        <taxon>Vibrionales</taxon>
        <taxon>Vibrionaceae</taxon>
        <taxon>Enterovibrio</taxon>
    </lineage>
</organism>
<name>A0A2A5SZF9_9GAMM</name>
<proteinExistence type="predicted"/>
<evidence type="ECO:0000313" key="2">
    <source>
        <dbReference type="Proteomes" id="UP000219020"/>
    </source>
</evidence>
<dbReference type="EMBL" id="NBYY01000036">
    <property type="protein sequence ID" value="PCS21309.1"/>
    <property type="molecule type" value="Genomic_DNA"/>
</dbReference>